<name>A0ABN3Y1H2_9ACTN</name>
<dbReference type="InterPro" id="IPR000835">
    <property type="entry name" value="HTH_MarR-typ"/>
</dbReference>
<dbReference type="PANTHER" id="PTHR33164:SF99">
    <property type="entry name" value="MARR FAMILY REGULATORY PROTEIN"/>
    <property type="match status" value="1"/>
</dbReference>
<dbReference type="InterPro" id="IPR036390">
    <property type="entry name" value="WH_DNA-bd_sf"/>
</dbReference>
<comment type="caution">
    <text evidence="3">The sequence shown here is derived from an EMBL/GenBank/DDBJ whole genome shotgun (WGS) entry which is preliminary data.</text>
</comment>
<feature type="compositionally biased region" description="Low complexity" evidence="1">
    <location>
        <begin position="165"/>
        <end position="179"/>
    </location>
</feature>
<dbReference type="SMART" id="SM00347">
    <property type="entry name" value="HTH_MARR"/>
    <property type="match status" value="1"/>
</dbReference>
<dbReference type="Proteomes" id="UP001499930">
    <property type="component" value="Unassembled WGS sequence"/>
</dbReference>
<sequence length="203" mass="22185">MYREGMTDSRPDTEGVQPLDPAQLGAYFVLMEAVSLLQYQVEQQLRAEGGITYVQFQLLARLAHVQGPLTMTELADGVVYSRSGLTYQAGLLEKAGLITRGPSPDDERATAVTVTDDGRELVDRVLPGHVQVTRRLLFDPLTDDDLHHLGDIMTRVRDHMRARPPRSAAPRKGGAAPPGRVVTGRFMIGHVPAVPGLPPADSW</sequence>
<dbReference type="PRINTS" id="PR00598">
    <property type="entry name" value="HTHMARR"/>
</dbReference>
<feature type="region of interest" description="Disordered" evidence="1">
    <location>
        <begin position="160"/>
        <end position="179"/>
    </location>
</feature>
<keyword evidence="4" id="KW-1185">Reference proteome</keyword>
<feature type="domain" description="HTH marR-type" evidence="2">
    <location>
        <begin position="23"/>
        <end position="158"/>
    </location>
</feature>
<dbReference type="SUPFAM" id="SSF46785">
    <property type="entry name" value="Winged helix' DNA-binding domain"/>
    <property type="match status" value="1"/>
</dbReference>
<organism evidence="3 4">
    <name type="scientific">Streptosporangium longisporum</name>
    <dbReference type="NCBI Taxonomy" id="46187"/>
    <lineage>
        <taxon>Bacteria</taxon>
        <taxon>Bacillati</taxon>
        <taxon>Actinomycetota</taxon>
        <taxon>Actinomycetes</taxon>
        <taxon>Streptosporangiales</taxon>
        <taxon>Streptosporangiaceae</taxon>
        <taxon>Streptosporangium</taxon>
    </lineage>
</organism>
<dbReference type="Gene3D" id="1.10.10.10">
    <property type="entry name" value="Winged helix-like DNA-binding domain superfamily/Winged helix DNA-binding domain"/>
    <property type="match status" value="1"/>
</dbReference>
<protein>
    <submittedName>
        <fullName evidence="3">MarR family transcriptional regulator</fullName>
    </submittedName>
</protein>
<evidence type="ECO:0000256" key="1">
    <source>
        <dbReference type="SAM" id="MobiDB-lite"/>
    </source>
</evidence>
<dbReference type="EMBL" id="BAAAWD010000010">
    <property type="protein sequence ID" value="GAA3013851.1"/>
    <property type="molecule type" value="Genomic_DNA"/>
</dbReference>
<evidence type="ECO:0000313" key="3">
    <source>
        <dbReference type="EMBL" id="GAA3013851.1"/>
    </source>
</evidence>
<dbReference type="PROSITE" id="PS50995">
    <property type="entry name" value="HTH_MARR_2"/>
    <property type="match status" value="1"/>
</dbReference>
<reference evidence="3 4" key="1">
    <citation type="journal article" date="2019" name="Int. J. Syst. Evol. Microbiol.">
        <title>The Global Catalogue of Microorganisms (GCM) 10K type strain sequencing project: providing services to taxonomists for standard genome sequencing and annotation.</title>
        <authorList>
            <consortium name="The Broad Institute Genomics Platform"/>
            <consortium name="The Broad Institute Genome Sequencing Center for Infectious Disease"/>
            <person name="Wu L."/>
            <person name="Ma J."/>
        </authorList>
    </citation>
    <scope>NUCLEOTIDE SEQUENCE [LARGE SCALE GENOMIC DNA]</scope>
    <source>
        <strain evidence="3 4">JCM 3106</strain>
    </source>
</reference>
<accession>A0ABN3Y1H2</accession>
<gene>
    <name evidence="3" type="ORF">GCM10017559_41400</name>
</gene>
<dbReference type="InterPro" id="IPR039422">
    <property type="entry name" value="MarR/SlyA-like"/>
</dbReference>
<evidence type="ECO:0000259" key="2">
    <source>
        <dbReference type="PROSITE" id="PS50995"/>
    </source>
</evidence>
<proteinExistence type="predicted"/>
<dbReference type="PANTHER" id="PTHR33164">
    <property type="entry name" value="TRANSCRIPTIONAL REGULATOR, MARR FAMILY"/>
    <property type="match status" value="1"/>
</dbReference>
<dbReference type="InterPro" id="IPR036388">
    <property type="entry name" value="WH-like_DNA-bd_sf"/>
</dbReference>
<dbReference type="Pfam" id="PF12802">
    <property type="entry name" value="MarR_2"/>
    <property type="match status" value="1"/>
</dbReference>
<evidence type="ECO:0000313" key="4">
    <source>
        <dbReference type="Proteomes" id="UP001499930"/>
    </source>
</evidence>